<evidence type="ECO:0000259" key="6">
    <source>
        <dbReference type="Pfam" id="PF18052"/>
    </source>
</evidence>
<dbReference type="Gene3D" id="1.20.5.4130">
    <property type="match status" value="1"/>
</dbReference>
<dbReference type="EnsemblPlants" id="AET1Gv20386000.3">
    <property type="protein sequence ID" value="AET1Gv20386000.3"/>
    <property type="gene ID" value="AET1Gv20386000"/>
</dbReference>
<feature type="domain" description="Disease resistance N-terminal" evidence="6">
    <location>
        <begin position="20"/>
        <end position="77"/>
    </location>
</feature>
<keyword evidence="5" id="KW-0611">Plant defense</keyword>
<reference evidence="8" key="2">
    <citation type="journal article" date="2017" name="Nat. Plants">
        <title>The Aegilops tauschii genome reveals multiple impacts of transposons.</title>
        <authorList>
            <person name="Zhao G."/>
            <person name="Zou C."/>
            <person name="Li K."/>
            <person name="Wang K."/>
            <person name="Li T."/>
            <person name="Gao L."/>
            <person name="Zhang X."/>
            <person name="Wang H."/>
            <person name="Yang Z."/>
            <person name="Liu X."/>
            <person name="Jiang W."/>
            <person name="Mao L."/>
            <person name="Kong X."/>
            <person name="Jiao Y."/>
            <person name="Jia J."/>
        </authorList>
    </citation>
    <scope>NUCLEOTIDE SEQUENCE [LARGE SCALE GENOMIC DNA]</scope>
    <source>
        <strain evidence="8">cv. AL8/78</strain>
    </source>
</reference>
<evidence type="ECO:0000313" key="8">
    <source>
        <dbReference type="Proteomes" id="UP000015105"/>
    </source>
</evidence>
<reference evidence="8" key="1">
    <citation type="journal article" date="2014" name="Science">
        <title>Ancient hybridizations among the ancestral genomes of bread wheat.</title>
        <authorList>
            <consortium name="International Wheat Genome Sequencing Consortium,"/>
            <person name="Marcussen T."/>
            <person name="Sandve S.R."/>
            <person name="Heier L."/>
            <person name="Spannagl M."/>
            <person name="Pfeifer M."/>
            <person name="Jakobsen K.S."/>
            <person name="Wulff B.B."/>
            <person name="Steuernagel B."/>
            <person name="Mayer K.F."/>
            <person name="Olsen O.A."/>
        </authorList>
    </citation>
    <scope>NUCLEOTIDE SEQUENCE [LARGE SCALE GENOMIC DNA]</scope>
    <source>
        <strain evidence="8">cv. AL8/78</strain>
    </source>
</reference>
<keyword evidence="2" id="KW-0433">Leucine-rich repeat</keyword>
<protein>
    <recommendedName>
        <fullName evidence="6">Disease resistance N-terminal domain-containing protein</fullName>
    </recommendedName>
</protein>
<reference evidence="7" key="5">
    <citation type="journal article" date="2021" name="G3 (Bethesda)">
        <title>Aegilops tauschii genome assembly Aet v5.0 features greater sequence contiguity and improved annotation.</title>
        <authorList>
            <person name="Wang L."/>
            <person name="Zhu T."/>
            <person name="Rodriguez J.C."/>
            <person name="Deal K.R."/>
            <person name="Dubcovsky J."/>
            <person name="McGuire P.E."/>
            <person name="Lux T."/>
            <person name="Spannagl M."/>
            <person name="Mayer K.F.X."/>
            <person name="Baldrich P."/>
            <person name="Meyers B.C."/>
            <person name="Huo N."/>
            <person name="Gu Y.Q."/>
            <person name="Zhou H."/>
            <person name="Devos K.M."/>
            <person name="Bennetzen J.L."/>
            <person name="Unver T."/>
            <person name="Budak H."/>
            <person name="Gulick P.J."/>
            <person name="Galiba G."/>
            <person name="Kalapos B."/>
            <person name="Nelson D.R."/>
            <person name="Li P."/>
            <person name="You F.M."/>
            <person name="Luo M.C."/>
            <person name="Dvorak J."/>
        </authorList>
    </citation>
    <scope>NUCLEOTIDE SEQUENCE [LARGE SCALE GENOMIC DNA]</scope>
    <source>
        <strain evidence="7">cv. AL8/78</strain>
    </source>
</reference>
<reference evidence="7" key="3">
    <citation type="journal article" date="2017" name="Nature">
        <title>Genome sequence of the progenitor of the wheat D genome Aegilops tauschii.</title>
        <authorList>
            <person name="Luo M.C."/>
            <person name="Gu Y.Q."/>
            <person name="Puiu D."/>
            <person name="Wang H."/>
            <person name="Twardziok S.O."/>
            <person name="Deal K.R."/>
            <person name="Huo N."/>
            <person name="Zhu T."/>
            <person name="Wang L."/>
            <person name="Wang Y."/>
            <person name="McGuire P.E."/>
            <person name="Liu S."/>
            <person name="Long H."/>
            <person name="Ramasamy R.K."/>
            <person name="Rodriguez J.C."/>
            <person name="Van S.L."/>
            <person name="Yuan L."/>
            <person name="Wang Z."/>
            <person name="Xia Z."/>
            <person name="Xiao L."/>
            <person name="Anderson O.D."/>
            <person name="Ouyang S."/>
            <person name="Liang Y."/>
            <person name="Zimin A.V."/>
            <person name="Pertea G."/>
            <person name="Qi P."/>
            <person name="Bennetzen J.L."/>
            <person name="Dai X."/>
            <person name="Dawson M.W."/>
            <person name="Muller H.G."/>
            <person name="Kugler K."/>
            <person name="Rivarola-Duarte L."/>
            <person name="Spannagl M."/>
            <person name="Mayer K.F.X."/>
            <person name="Lu F.H."/>
            <person name="Bevan M.W."/>
            <person name="Leroy P."/>
            <person name="Li P."/>
            <person name="You F.M."/>
            <person name="Sun Q."/>
            <person name="Liu Z."/>
            <person name="Lyons E."/>
            <person name="Wicker T."/>
            <person name="Salzberg S.L."/>
            <person name="Devos K.M."/>
            <person name="Dvorak J."/>
        </authorList>
    </citation>
    <scope>NUCLEOTIDE SEQUENCE [LARGE SCALE GENOMIC DNA]</scope>
    <source>
        <strain evidence="7">cv. AL8/78</strain>
    </source>
</reference>
<comment type="similarity">
    <text evidence="1">Belongs to the disease resistance NB-LRR family.</text>
</comment>
<proteinExistence type="inferred from homology"/>
<evidence type="ECO:0000256" key="3">
    <source>
        <dbReference type="ARBA" id="ARBA00022737"/>
    </source>
</evidence>
<name>A0A452YDW4_AEGTS</name>
<organism evidence="7 8">
    <name type="scientific">Aegilops tauschii subsp. strangulata</name>
    <name type="common">Goatgrass</name>
    <dbReference type="NCBI Taxonomy" id="200361"/>
    <lineage>
        <taxon>Eukaryota</taxon>
        <taxon>Viridiplantae</taxon>
        <taxon>Streptophyta</taxon>
        <taxon>Embryophyta</taxon>
        <taxon>Tracheophyta</taxon>
        <taxon>Spermatophyta</taxon>
        <taxon>Magnoliopsida</taxon>
        <taxon>Liliopsida</taxon>
        <taxon>Poales</taxon>
        <taxon>Poaceae</taxon>
        <taxon>BOP clade</taxon>
        <taxon>Pooideae</taxon>
        <taxon>Triticodae</taxon>
        <taxon>Triticeae</taxon>
        <taxon>Triticinae</taxon>
        <taxon>Aegilops</taxon>
    </lineage>
</organism>
<reference evidence="7" key="4">
    <citation type="submission" date="2019-03" db="UniProtKB">
        <authorList>
            <consortium name="EnsemblPlants"/>
        </authorList>
    </citation>
    <scope>IDENTIFICATION</scope>
</reference>
<sequence>MAVVLGAFVPDTAARWRGVVEREVAQELGVAAAARKLAARLESVAAVLGDAEAQAAGGDEATARWLAEVRAAAYEADGA</sequence>
<evidence type="ECO:0000256" key="1">
    <source>
        <dbReference type="ARBA" id="ARBA00008894"/>
    </source>
</evidence>
<keyword evidence="4" id="KW-0547">Nucleotide-binding</keyword>
<keyword evidence="3" id="KW-0677">Repeat</keyword>
<dbReference type="Proteomes" id="UP000015105">
    <property type="component" value="Chromosome 1D"/>
</dbReference>
<dbReference type="GO" id="GO:0006952">
    <property type="term" value="P:defense response"/>
    <property type="evidence" value="ECO:0007669"/>
    <property type="project" value="UniProtKB-KW"/>
</dbReference>
<dbReference type="AlphaFoldDB" id="A0A452YDW4"/>
<evidence type="ECO:0000256" key="2">
    <source>
        <dbReference type="ARBA" id="ARBA00022614"/>
    </source>
</evidence>
<dbReference type="InterPro" id="IPR041118">
    <property type="entry name" value="Rx_N"/>
</dbReference>
<accession>A0A452YDW4</accession>
<dbReference type="GO" id="GO:0000166">
    <property type="term" value="F:nucleotide binding"/>
    <property type="evidence" value="ECO:0007669"/>
    <property type="project" value="UniProtKB-KW"/>
</dbReference>
<evidence type="ECO:0000256" key="4">
    <source>
        <dbReference type="ARBA" id="ARBA00022741"/>
    </source>
</evidence>
<dbReference type="Gramene" id="AET1Gv20386000.3">
    <property type="protein sequence ID" value="AET1Gv20386000.3"/>
    <property type="gene ID" value="AET1Gv20386000"/>
</dbReference>
<evidence type="ECO:0000256" key="5">
    <source>
        <dbReference type="ARBA" id="ARBA00022821"/>
    </source>
</evidence>
<keyword evidence="8" id="KW-1185">Reference proteome</keyword>
<dbReference type="Pfam" id="PF18052">
    <property type="entry name" value="Rx_N"/>
    <property type="match status" value="1"/>
</dbReference>
<evidence type="ECO:0000313" key="7">
    <source>
        <dbReference type="EnsemblPlants" id="AET1Gv20386000.3"/>
    </source>
</evidence>